<dbReference type="InterPro" id="IPR043964">
    <property type="entry name" value="P-loop_TraG"/>
</dbReference>
<dbReference type="InterPro" id="IPR018145">
    <property type="entry name" value="CagE_TrbE_VirB_cntrl_dom"/>
</dbReference>
<dbReference type="GO" id="GO:0005524">
    <property type="term" value="F:ATP binding"/>
    <property type="evidence" value="ECO:0007669"/>
    <property type="project" value="InterPro"/>
</dbReference>
<accession>A0A7M1T404</accession>
<gene>
    <name evidence="2" type="primary">traG</name>
    <name evidence="2" type="ORF">IMZ16_04070</name>
</gene>
<evidence type="ECO:0000313" key="3">
    <source>
        <dbReference type="Proteomes" id="UP000593605"/>
    </source>
</evidence>
<name>A0A7M1T404_9FLAO</name>
<reference evidence="2 3" key="1">
    <citation type="submission" date="2020-10" db="EMBL/GenBank/DDBJ databases">
        <title>Complete genome of Cruoricapor ignavus strain M1214 isolated from the blood culture of a febrile patient.</title>
        <authorList>
            <person name="Guglielmino C.J.D."/>
        </authorList>
    </citation>
    <scope>NUCLEOTIDE SEQUENCE [LARGE SCALE GENOMIC DNA]</scope>
    <source>
        <strain evidence="2 3">M1214</strain>
    </source>
</reference>
<dbReference type="PROSITE" id="PS50076">
    <property type="entry name" value="DNAJ_2"/>
    <property type="match status" value="1"/>
</dbReference>
<dbReference type="SMART" id="SM00271">
    <property type="entry name" value="DnaJ"/>
    <property type="match status" value="1"/>
</dbReference>
<evidence type="ECO:0000259" key="1">
    <source>
        <dbReference type="PROSITE" id="PS50076"/>
    </source>
</evidence>
<dbReference type="Pfam" id="PF00226">
    <property type="entry name" value="DnaJ"/>
    <property type="match status" value="1"/>
</dbReference>
<evidence type="ECO:0000313" key="2">
    <source>
        <dbReference type="EMBL" id="QOR74618.1"/>
    </source>
</evidence>
<dbReference type="InterPro" id="IPR022509">
    <property type="entry name" value="Conjugation_ATPase_TraG"/>
</dbReference>
<dbReference type="EMBL" id="CP063145">
    <property type="protein sequence ID" value="QOR74618.1"/>
    <property type="molecule type" value="Genomic_DNA"/>
</dbReference>
<dbReference type="Gene3D" id="1.10.287.110">
    <property type="entry name" value="DnaJ domain"/>
    <property type="match status" value="1"/>
</dbReference>
<dbReference type="Proteomes" id="UP000593605">
    <property type="component" value="Chromosome"/>
</dbReference>
<dbReference type="PROSITE" id="PS00636">
    <property type="entry name" value="DNAJ_1"/>
    <property type="match status" value="1"/>
</dbReference>
<dbReference type="Pfam" id="PF19044">
    <property type="entry name" value="P-loop_TraG"/>
    <property type="match status" value="2"/>
</dbReference>
<dbReference type="KEGG" id="civ:IMZ16_04070"/>
<dbReference type="InterPro" id="IPR027417">
    <property type="entry name" value="P-loop_NTPase"/>
</dbReference>
<dbReference type="InterPro" id="IPR053155">
    <property type="entry name" value="F-pilin_assembly_TraC"/>
</dbReference>
<dbReference type="SUPFAM" id="SSF52540">
    <property type="entry name" value="P-loop containing nucleoside triphosphate hydrolases"/>
    <property type="match status" value="1"/>
</dbReference>
<dbReference type="PRINTS" id="PR00625">
    <property type="entry name" value="JDOMAIN"/>
</dbReference>
<sequence length="847" mass="97915">MAMHFTDVPNLNNISATDEYLKIGRQWVRGISFVDVEDIQLPNEIETYSTIGGSGAAASTAVDNFSFINEMEDYTTVVYNQIISIPNQTQRQRDLDKRQRKLQGLAQNSPSNAINAEEIATLLHNIAIDGQLIVDAHFSMVYSADSFEKLDKLHSLIDSKLFMKGIVTSKRATNQLELFRCSLPGNAAELRDYDLFMTTSEAAISFFFKESYPVNEPSPFYLRFTDRQGVPLKIDPCDLPMKTGRINNRNKFVLGPSGSGKSFLMNNIVEQYLTYNYDVVIVDTGDSYSGTCKYKGGRYIQYTEEKPITMNPFIMSKEEFNIEKIEFLTNLIFLIWKGADATMNNTEKSILDNTMMAYYQQYFTANSAWYESKTDEELLIYLDKFNIHEDDIYDDVDYLLNDNSTYYDILGIPIDSPTDVIRKQGRKLITEYHPDNNKQNSNYNPDVFFRILEAYQTLNDEEKRSEYNQNALILISPNEVIKLYKASGDKSEHFRKALIKRIMALQETLKVQELSFNSFYDFASSFLPIYLNNKKHPVNDREFNLRNFQFVLKDFYKGGRYGTTLNESADNTLFEEPFIVFEIDNVKDNPKLFPIVTLIIMDTFIQKMRLRKDRRKALIIEEAWKAIASKLMGGYILYLYKTVRKFWGEAVVVTQELDDIIGNAVVKDSIINNSDTFILLDQTKFKDNFDKIASLLSLNQIEQNKIFTINNLNNKNGRARFKEFYLKRGSVGEVYGNEVSLEQYLTYTTEKPEKSAIEYYANNIDGDYDKALMRFVDDANKLGKNIDALVQLTNLNKKPISDSVISFYENYRLRNSKSNNLFRDMQSEMEDKKITFDELINKYSNAS</sequence>
<dbReference type="PANTHER" id="PTHR38467:SF1">
    <property type="entry name" value="CONJUGATIVE TRANSFER: ASSEMBLY"/>
    <property type="match status" value="1"/>
</dbReference>
<dbReference type="Gene3D" id="3.40.50.300">
    <property type="entry name" value="P-loop containing nucleotide triphosphate hydrolases"/>
    <property type="match status" value="2"/>
</dbReference>
<dbReference type="SUPFAM" id="SSF46565">
    <property type="entry name" value="Chaperone J-domain"/>
    <property type="match status" value="1"/>
</dbReference>
<dbReference type="CDD" id="cd06257">
    <property type="entry name" value="DnaJ"/>
    <property type="match status" value="1"/>
</dbReference>
<dbReference type="Pfam" id="PF03135">
    <property type="entry name" value="CagE_TrbE_VirB"/>
    <property type="match status" value="1"/>
</dbReference>
<proteinExistence type="predicted"/>
<dbReference type="InterPro" id="IPR036869">
    <property type="entry name" value="J_dom_sf"/>
</dbReference>
<organism evidence="2 3">
    <name type="scientific">Cruoricaptor ignavus</name>
    <dbReference type="NCBI Taxonomy" id="1118202"/>
    <lineage>
        <taxon>Bacteria</taxon>
        <taxon>Pseudomonadati</taxon>
        <taxon>Bacteroidota</taxon>
        <taxon>Flavobacteriia</taxon>
        <taxon>Flavobacteriales</taxon>
        <taxon>Weeksellaceae</taxon>
        <taxon>Cruoricaptor</taxon>
    </lineage>
</organism>
<dbReference type="Gene3D" id="1.10.8.730">
    <property type="match status" value="1"/>
</dbReference>
<protein>
    <submittedName>
        <fullName evidence="2">TraG family conjugative transposon ATPase</fullName>
    </submittedName>
</protein>
<dbReference type="InterPro" id="IPR018253">
    <property type="entry name" value="DnaJ_domain_CS"/>
</dbReference>
<dbReference type="InterPro" id="IPR001623">
    <property type="entry name" value="DnaJ_domain"/>
</dbReference>
<feature type="domain" description="J" evidence="1">
    <location>
        <begin position="405"/>
        <end position="471"/>
    </location>
</feature>
<dbReference type="AlphaFoldDB" id="A0A7M1T404"/>
<dbReference type="NCBIfam" id="TIGR03783">
    <property type="entry name" value="Bac_Flav_CT_G"/>
    <property type="match status" value="1"/>
</dbReference>
<dbReference type="PANTHER" id="PTHR38467">
    <property type="match status" value="1"/>
</dbReference>